<dbReference type="CDD" id="cd00941">
    <property type="entry name" value="FokI_N"/>
    <property type="match status" value="1"/>
</dbReference>
<dbReference type="Gene3D" id="3.90.241.10">
    <property type="entry name" value="Foki Restriction Endonuclease, Chain A, domain 1"/>
    <property type="match status" value="1"/>
</dbReference>
<dbReference type="InterPro" id="IPR044945">
    <property type="entry name" value="FokI_dom_1_2"/>
</dbReference>
<accession>A0ABS3HP47</accession>
<name>A0ABS3HP47_9ENTE</name>
<reference evidence="6 7" key="1">
    <citation type="submission" date="2021-03" db="EMBL/GenBank/DDBJ databases">
        <title>Enterococcal diversity collection.</title>
        <authorList>
            <person name="Gilmore M.S."/>
            <person name="Schwartzman J."/>
            <person name="Van Tyne D."/>
            <person name="Martin M."/>
            <person name="Earl A.M."/>
            <person name="Manson A.L."/>
            <person name="Straub T."/>
            <person name="Salamzade R."/>
            <person name="Saavedra J."/>
            <person name="Lebreton F."/>
            <person name="Prichula J."/>
            <person name="Schaufler K."/>
            <person name="Gaca A."/>
            <person name="Sgardioli B."/>
            <person name="Wagenaar J."/>
            <person name="Strong T."/>
        </authorList>
    </citation>
    <scope>NUCLEOTIDE SEQUENCE [LARGE SCALE GENOMIC DNA]</scope>
    <source>
        <strain evidence="6 7">DIV0080</strain>
    </source>
</reference>
<dbReference type="Gene3D" id="3.40.91.30">
    <property type="match status" value="1"/>
</dbReference>
<dbReference type="InterPro" id="IPR031655">
    <property type="entry name" value="FokI_D3"/>
</dbReference>
<dbReference type="InterPro" id="IPR015334">
    <property type="entry name" value="FokI_cleavage_dom"/>
</dbReference>
<dbReference type="InterPro" id="IPR011335">
    <property type="entry name" value="Restrct_endonuc-II-like"/>
</dbReference>
<dbReference type="InterPro" id="IPR004233">
    <property type="entry name" value="FokI_D2"/>
</dbReference>
<keyword evidence="6" id="KW-0255">Endonuclease</keyword>
<dbReference type="SUPFAM" id="SSF52980">
    <property type="entry name" value="Restriction endonuclease-like"/>
    <property type="match status" value="1"/>
</dbReference>
<dbReference type="EMBL" id="JAFLVX010000002">
    <property type="protein sequence ID" value="MBO0475513.1"/>
    <property type="molecule type" value="Genomic_DNA"/>
</dbReference>
<comment type="caution">
    <text evidence="6">The sequence shown here is derived from an EMBL/GenBank/DDBJ whole genome shotgun (WGS) entry which is preliminary data.</text>
</comment>
<organism evidence="6 7">
    <name type="scientific">Candidatus Vagococcus giribetii</name>
    <dbReference type="NCBI Taxonomy" id="2230876"/>
    <lineage>
        <taxon>Bacteria</taxon>
        <taxon>Bacillati</taxon>
        <taxon>Bacillota</taxon>
        <taxon>Bacilli</taxon>
        <taxon>Lactobacillales</taxon>
        <taxon>Enterococcaceae</taxon>
        <taxon>Vagococcus</taxon>
    </lineage>
</organism>
<dbReference type="Pfam" id="PF02980">
    <property type="entry name" value="FokI_dom_2"/>
    <property type="match status" value="1"/>
</dbReference>
<keyword evidence="7" id="KW-1185">Reference proteome</keyword>
<evidence type="ECO:0000259" key="2">
    <source>
        <dbReference type="Pfam" id="PF02980"/>
    </source>
</evidence>
<dbReference type="InterPro" id="IPR036390">
    <property type="entry name" value="WH_DNA-bd_sf"/>
</dbReference>
<dbReference type="RefSeq" id="WP_206964121.1">
    <property type="nucleotide sequence ID" value="NZ_JAFLVX010000002.1"/>
</dbReference>
<dbReference type="Proteomes" id="UP000664857">
    <property type="component" value="Unassembled WGS sequence"/>
</dbReference>
<dbReference type="Pfam" id="PF16902">
    <property type="entry name" value="FokI_D3"/>
    <property type="match status" value="1"/>
</dbReference>
<evidence type="ECO:0000259" key="5">
    <source>
        <dbReference type="Pfam" id="PF16902"/>
    </source>
</evidence>
<feature type="domain" description="FokI cleavage" evidence="4">
    <location>
        <begin position="406"/>
        <end position="555"/>
    </location>
</feature>
<evidence type="ECO:0000313" key="7">
    <source>
        <dbReference type="Proteomes" id="UP000664857"/>
    </source>
</evidence>
<dbReference type="Gene3D" id="1.10.10.10">
    <property type="entry name" value="Winged helix-like DNA-binding domain superfamily/Winged helix DNA-binding domain"/>
    <property type="match status" value="1"/>
</dbReference>
<dbReference type="SUPFAM" id="SSF46785">
    <property type="entry name" value="Winged helix' DNA-binding domain"/>
    <property type="match status" value="3"/>
</dbReference>
<dbReference type="GO" id="GO:0004519">
    <property type="term" value="F:endonuclease activity"/>
    <property type="evidence" value="ECO:0007669"/>
    <property type="project" value="UniProtKB-KW"/>
</dbReference>
<protein>
    <submittedName>
        <fullName evidence="6">Restriction endonuclease</fullName>
    </submittedName>
</protein>
<evidence type="ECO:0000259" key="4">
    <source>
        <dbReference type="Pfam" id="PF09254"/>
    </source>
</evidence>
<evidence type="ECO:0000256" key="1">
    <source>
        <dbReference type="ARBA" id="ARBA00022801"/>
    </source>
</evidence>
<evidence type="ECO:0000259" key="3">
    <source>
        <dbReference type="Pfam" id="PF02981"/>
    </source>
</evidence>
<gene>
    <name evidence="6" type="ORF">DOK76_00440</name>
</gene>
<dbReference type="InterPro" id="IPR036388">
    <property type="entry name" value="WH-like_DNA-bd_sf"/>
</dbReference>
<keyword evidence="1" id="KW-0378">Hydrolase</keyword>
<dbReference type="InterPro" id="IPR004234">
    <property type="entry name" value="FokI_D1"/>
</dbReference>
<feature type="domain" description="FokI recognition" evidence="2">
    <location>
        <begin position="158"/>
        <end position="255"/>
    </location>
</feature>
<feature type="domain" description="FokI D3" evidence="5">
    <location>
        <begin position="300"/>
        <end position="365"/>
    </location>
</feature>
<dbReference type="Pfam" id="PF09254">
    <property type="entry name" value="FokI_cleav_dom"/>
    <property type="match status" value="1"/>
</dbReference>
<sequence length="579" mass="66150">MISRTYGWVQNPSDFSKLKLVVQLFDATSTHYQHVKNDLVKQYIPFDDIATHLLNKLQKNCEAFTYLELVGTSKDITGKSPKKRSEAVADSLIQITILPQSAQTTGKKWTDNWTSDGYLRWALSLNFVQHNRETDVCSLTSLGKEFSISPDNSEEELAILRKALLSYPPATQILSLLNSATKPVTKFYIGNQLGFSGEKGFTSYDEELMLDWFKTGTIEEQKKIKTDIEGTSDKYARMIASWLTKVGFVTKESTKVATRHGIKAGFQEFKITARGSHAIKQTHGSSKNARIDKFLTWEFLAVDGDNRNYVRSRRSYLLKLLEETTSFAQLLDKMKQLGFHDDSAIIENDLIGLTQFGIRIERSGNQVILKDKLVDFSIPALNLTKELKHTEMDRLKATYMKKTGLPMKYIELLEIAFDGKRNRDFEMVTADLFKHVYGFNSVLLGGGRKPDGVIFTENFGVIIDTKAYENGYSKSISQEDEMVRYIEDNQLRDTVRNPIEWWNHFDENIQPDQFYFLWISGKFTGQFHEQLTSTYNRTSSKGAALNVEQLLIGAHKVQTGDLSLEEIPSYMTNEEISWE</sequence>
<dbReference type="Pfam" id="PF02981">
    <property type="entry name" value="FokI_D1"/>
    <property type="match status" value="1"/>
</dbReference>
<proteinExistence type="predicted"/>
<evidence type="ECO:0000313" key="6">
    <source>
        <dbReference type="EMBL" id="MBO0475513.1"/>
    </source>
</evidence>
<dbReference type="CDD" id="cd22327">
    <property type="entry name" value="FokI_nuclease-like"/>
    <property type="match status" value="1"/>
</dbReference>
<keyword evidence="6" id="KW-0540">Nuclease</keyword>
<feature type="domain" description="FokI recognition" evidence="3">
    <location>
        <begin position="4"/>
        <end position="148"/>
    </location>
</feature>